<sequence length="315" mass="32423">MPRFAVRRLATGFLHVVVVATAVFALTSWLPGDAAVVVLGEDASDGQVAALRAQLGVDRPWGDRFLDWAGGLLRGDLGTSLLTGEPVAEQLGRELSSTAVLTGLVLVLVLPLSAVIGVVSGMRPGSRTDRSLNAVVVVLTAIPEFALGMVLVAVLALHLGWLPATAAGLSGLSLADQPAVLVLPVTVLVCKQLSALARQVRVGVAGAVDAGYATHLRVLGVPERSVLLRHVLPNALAPAVQQLARTVDGLLGGVVVVEALFGLTGVGAGFVDAVKTRDLPVVQGYALVFVVTTVLVNTAADVAARRLVPQQEVLA</sequence>
<dbReference type="InterPro" id="IPR035906">
    <property type="entry name" value="MetI-like_sf"/>
</dbReference>
<evidence type="ECO:0000313" key="10">
    <source>
        <dbReference type="Proteomes" id="UP000274515"/>
    </source>
</evidence>
<dbReference type="AlphaFoldDB" id="A0A3R8QPH3"/>
<dbReference type="SUPFAM" id="SSF161098">
    <property type="entry name" value="MetI-like"/>
    <property type="match status" value="1"/>
</dbReference>
<keyword evidence="10" id="KW-1185">Reference proteome</keyword>
<keyword evidence="2 7" id="KW-0813">Transport</keyword>
<feature type="domain" description="ABC transmembrane type-1" evidence="8">
    <location>
        <begin position="95"/>
        <end position="300"/>
    </location>
</feature>
<dbReference type="CDD" id="cd06261">
    <property type="entry name" value="TM_PBP2"/>
    <property type="match status" value="1"/>
</dbReference>
<protein>
    <submittedName>
        <fullName evidence="9">ABC transporter permease</fullName>
    </submittedName>
</protein>
<feature type="transmembrane region" description="Helical" evidence="7">
    <location>
        <begin position="250"/>
        <end position="270"/>
    </location>
</feature>
<evidence type="ECO:0000256" key="3">
    <source>
        <dbReference type="ARBA" id="ARBA00022475"/>
    </source>
</evidence>
<feature type="transmembrane region" description="Helical" evidence="7">
    <location>
        <begin position="99"/>
        <end position="122"/>
    </location>
</feature>
<feature type="transmembrane region" description="Helical" evidence="7">
    <location>
        <begin position="282"/>
        <end position="300"/>
    </location>
</feature>
<comment type="caution">
    <text evidence="9">The sequence shown here is derived from an EMBL/GenBank/DDBJ whole genome shotgun (WGS) entry which is preliminary data.</text>
</comment>
<accession>A0A3R8QPH3</accession>
<dbReference type="GO" id="GO:0055085">
    <property type="term" value="P:transmembrane transport"/>
    <property type="evidence" value="ECO:0007669"/>
    <property type="project" value="InterPro"/>
</dbReference>
<evidence type="ECO:0000256" key="2">
    <source>
        <dbReference type="ARBA" id="ARBA00022448"/>
    </source>
</evidence>
<comment type="subcellular location">
    <subcellularLocation>
        <location evidence="1 7">Cell membrane</location>
        <topology evidence="1 7">Multi-pass membrane protein</topology>
    </subcellularLocation>
</comment>
<evidence type="ECO:0000256" key="5">
    <source>
        <dbReference type="ARBA" id="ARBA00022989"/>
    </source>
</evidence>
<dbReference type="Proteomes" id="UP000274515">
    <property type="component" value="Unassembled WGS sequence"/>
</dbReference>
<feature type="transmembrane region" description="Helical" evidence="7">
    <location>
        <begin position="167"/>
        <end position="190"/>
    </location>
</feature>
<dbReference type="PANTHER" id="PTHR43163">
    <property type="entry name" value="DIPEPTIDE TRANSPORT SYSTEM PERMEASE PROTEIN DPPB-RELATED"/>
    <property type="match status" value="1"/>
</dbReference>
<dbReference type="InterPro" id="IPR045621">
    <property type="entry name" value="BPD_transp_1_N"/>
</dbReference>
<dbReference type="Pfam" id="PF00528">
    <property type="entry name" value="BPD_transp_1"/>
    <property type="match status" value="1"/>
</dbReference>
<keyword evidence="4 7" id="KW-0812">Transmembrane</keyword>
<dbReference type="GO" id="GO:0005886">
    <property type="term" value="C:plasma membrane"/>
    <property type="evidence" value="ECO:0007669"/>
    <property type="project" value="UniProtKB-SubCell"/>
</dbReference>
<feature type="transmembrane region" description="Helical" evidence="7">
    <location>
        <begin position="134"/>
        <end position="161"/>
    </location>
</feature>
<evidence type="ECO:0000259" key="8">
    <source>
        <dbReference type="PROSITE" id="PS50928"/>
    </source>
</evidence>
<proteinExistence type="inferred from homology"/>
<gene>
    <name evidence="9" type="ORF">EIL87_11540</name>
</gene>
<evidence type="ECO:0000313" key="9">
    <source>
        <dbReference type="EMBL" id="RRO16916.1"/>
    </source>
</evidence>
<evidence type="ECO:0000256" key="7">
    <source>
        <dbReference type="RuleBase" id="RU363032"/>
    </source>
</evidence>
<name>A0A3R8QPH3_9PSEU</name>
<keyword evidence="3" id="KW-1003">Cell membrane</keyword>
<organism evidence="9 10">
    <name type="scientific">Saccharopolyspora rhizosphaerae</name>
    <dbReference type="NCBI Taxonomy" id="2492662"/>
    <lineage>
        <taxon>Bacteria</taxon>
        <taxon>Bacillati</taxon>
        <taxon>Actinomycetota</taxon>
        <taxon>Actinomycetes</taxon>
        <taxon>Pseudonocardiales</taxon>
        <taxon>Pseudonocardiaceae</taxon>
        <taxon>Saccharopolyspora</taxon>
    </lineage>
</organism>
<dbReference type="PROSITE" id="PS50928">
    <property type="entry name" value="ABC_TM1"/>
    <property type="match status" value="1"/>
</dbReference>
<dbReference type="RefSeq" id="WP_125090242.1">
    <property type="nucleotide sequence ID" value="NZ_RSAA01000010.1"/>
</dbReference>
<dbReference type="InterPro" id="IPR000515">
    <property type="entry name" value="MetI-like"/>
</dbReference>
<reference evidence="9 10" key="1">
    <citation type="submission" date="2018-11" db="EMBL/GenBank/DDBJ databases">
        <title>Saccharopolyspora rhizosphaerae sp. nov., an actinomycete isolated from rhizosphere soil in Thailand.</title>
        <authorList>
            <person name="Intra B."/>
            <person name="Euanorasetr J."/>
            <person name="Take A."/>
            <person name="Inahashi Y."/>
            <person name="Mori M."/>
            <person name="Panbangred W."/>
            <person name="Matsumoto A."/>
        </authorList>
    </citation>
    <scope>NUCLEOTIDE SEQUENCE [LARGE SCALE GENOMIC DNA]</scope>
    <source>
        <strain evidence="9 10">H219</strain>
    </source>
</reference>
<evidence type="ECO:0000256" key="1">
    <source>
        <dbReference type="ARBA" id="ARBA00004651"/>
    </source>
</evidence>
<keyword evidence="6 7" id="KW-0472">Membrane</keyword>
<evidence type="ECO:0000256" key="6">
    <source>
        <dbReference type="ARBA" id="ARBA00023136"/>
    </source>
</evidence>
<dbReference type="Pfam" id="PF19300">
    <property type="entry name" value="BPD_transp_1_N"/>
    <property type="match status" value="1"/>
</dbReference>
<dbReference type="PANTHER" id="PTHR43163:SF3">
    <property type="entry name" value="PEPTIDE ABC TRANSPORTER PERMEASE PROTEIN"/>
    <property type="match status" value="1"/>
</dbReference>
<dbReference type="EMBL" id="RSAA01000010">
    <property type="protein sequence ID" value="RRO16916.1"/>
    <property type="molecule type" value="Genomic_DNA"/>
</dbReference>
<comment type="similarity">
    <text evidence="7">Belongs to the binding-protein-dependent transport system permease family.</text>
</comment>
<keyword evidence="5 7" id="KW-1133">Transmembrane helix</keyword>
<dbReference type="Gene3D" id="1.10.3720.10">
    <property type="entry name" value="MetI-like"/>
    <property type="match status" value="1"/>
</dbReference>
<evidence type="ECO:0000256" key="4">
    <source>
        <dbReference type="ARBA" id="ARBA00022692"/>
    </source>
</evidence>
<dbReference type="OrthoDB" id="9778910at2"/>